<gene>
    <name evidence="2" type="ORF">BO72DRAFT_139290</name>
</gene>
<proteinExistence type="predicted"/>
<sequence length="102" mass="11036">MLHILDCIAPVLTDKYHTSKDTSAGTERPSAAQPSPAHAISSAARSSPQRNSPSDLTSTRLYSTDVHSTAHDPSTHYQDTQILSCNKSSTLSTAHHLQRRSP</sequence>
<feature type="compositionally biased region" description="Polar residues" evidence="1">
    <location>
        <begin position="43"/>
        <end position="67"/>
    </location>
</feature>
<keyword evidence="3" id="KW-1185">Reference proteome</keyword>
<organism evidence="2 3">
    <name type="scientific">Aspergillus fijiensis CBS 313.89</name>
    <dbReference type="NCBI Taxonomy" id="1448319"/>
    <lineage>
        <taxon>Eukaryota</taxon>
        <taxon>Fungi</taxon>
        <taxon>Dikarya</taxon>
        <taxon>Ascomycota</taxon>
        <taxon>Pezizomycotina</taxon>
        <taxon>Eurotiomycetes</taxon>
        <taxon>Eurotiomycetidae</taxon>
        <taxon>Eurotiales</taxon>
        <taxon>Aspergillaceae</taxon>
        <taxon>Aspergillus</taxon>
    </lineage>
</organism>
<name>A0A8G1RYU9_9EURO</name>
<dbReference type="RefSeq" id="XP_040806125.1">
    <property type="nucleotide sequence ID" value="XM_040939163.1"/>
</dbReference>
<dbReference type="GeneID" id="63856496"/>
<dbReference type="VEuPathDB" id="FungiDB:BO72DRAFT_139290"/>
<protein>
    <submittedName>
        <fullName evidence="2">Uncharacterized protein</fullName>
    </submittedName>
</protein>
<dbReference type="EMBL" id="KZ824623">
    <property type="protein sequence ID" value="RAK82115.1"/>
    <property type="molecule type" value="Genomic_DNA"/>
</dbReference>
<evidence type="ECO:0000313" key="2">
    <source>
        <dbReference type="EMBL" id="RAK82115.1"/>
    </source>
</evidence>
<feature type="region of interest" description="Disordered" evidence="1">
    <location>
        <begin position="16"/>
        <end position="77"/>
    </location>
</feature>
<evidence type="ECO:0000256" key="1">
    <source>
        <dbReference type="SAM" id="MobiDB-lite"/>
    </source>
</evidence>
<evidence type="ECO:0000313" key="3">
    <source>
        <dbReference type="Proteomes" id="UP000249789"/>
    </source>
</evidence>
<dbReference type="AlphaFoldDB" id="A0A8G1RYU9"/>
<reference evidence="2 3" key="1">
    <citation type="submission" date="2018-02" db="EMBL/GenBank/DDBJ databases">
        <title>The genomes of Aspergillus section Nigri reveals drivers in fungal speciation.</title>
        <authorList>
            <consortium name="DOE Joint Genome Institute"/>
            <person name="Vesth T.C."/>
            <person name="Nybo J."/>
            <person name="Theobald S."/>
            <person name="Brandl J."/>
            <person name="Frisvad J.C."/>
            <person name="Nielsen K.F."/>
            <person name="Lyhne E.K."/>
            <person name="Kogle M.E."/>
            <person name="Kuo A."/>
            <person name="Riley R."/>
            <person name="Clum A."/>
            <person name="Nolan M."/>
            <person name="Lipzen A."/>
            <person name="Salamov A."/>
            <person name="Henrissat B."/>
            <person name="Wiebenga A."/>
            <person name="De vries R.P."/>
            <person name="Grigoriev I.V."/>
            <person name="Mortensen U.H."/>
            <person name="Andersen M.R."/>
            <person name="Baker S.E."/>
        </authorList>
    </citation>
    <scope>NUCLEOTIDE SEQUENCE [LARGE SCALE GENOMIC DNA]</scope>
    <source>
        <strain evidence="2 3">CBS 313.89</strain>
    </source>
</reference>
<dbReference type="Proteomes" id="UP000249789">
    <property type="component" value="Unassembled WGS sequence"/>
</dbReference>
<accession>A0A8G1RYU9</accession>